<dbReference type="InterPro" id="IPR051454">
    <property type="entry name" value="RNA/ubiquinone_mod_enzymes"/>
</dbReference>
<dbReference type="Proteomes" id="UP001501510">
    <property type="component" value="Unassembled WGS sequence"/>
</dbReference>
<comment type="caution">
    <text evidence="1">The sequence shown here is derived from an EMBL/GenBank/DDBJ whole genome shotgun (WGS) entry which is preliminary data.</text>
</comment>
<sequence>MPRYFNGKEVELLAPAGTFEIFKKVIYSGADAVYLGGKILNMRMHKKDHNLTKEELATAVTIAHSLNKKVYVVVNNLFSKKDLKEATDYLKFLESIKPDALIIQDLSILELTKKLNLNLNLHSSVMMNIHNIESIKALKDLGITRIVASREMDLKTVSSLSIKTNMEFEYFIHGDMCISHGGQCLYSGMLFGKSSNRGLCMKPCRWNFKIKKDGLLYNTEYPMAVKDMCMYEHIPELISSGIVSFKIEGRMRDSDYLIRLINYYSDAIDRYIDDPICFDNKKNSTEIFKNRKRDISTAYAFGKPGLNNINRRYEGTGVFYSHGKVFSNPIEEIETSKNRIDEIKKALSKDINKKNKPLLTVKVNSLKQAKIALKQNADAIYLSGEVFKPNKPFSKKEIIEITENKNNTKVYLGLPRMMFKDDFLKYTHLLNQNDLKLDGLLVTNLGAIHKFKSLKLKLIGDYSLNIYNEMSAKFYKDQGLSRATLSVEAPLNDLIETTKNSPIPLELIVHGSPVVLYLEHDLYENIKENKPFSKEDNNYFNNDLLVLVDDKGYEHPVYKDNNGKNHILLYKDLCYLPFLKELNNIGLNHFRIEACDYNLEILEEIIHTYKIAIANLDKCNELYSSLKPIKKGFTLGALQFN</sequence>
<dbReference type="InterPro" id="IPR001539">
    <property type="entry name" value="Peptidase_U32"/>
</dbReference>
<reference evidence="2" key="1">
    <citation type="journal article" date="2019" name="Int. J. Syst. Evol. Microbiol.">
        <title>The Global Catalogue of Microorganisms (GCM) 10K type strain sequencing project: providing services to taxonomists for standard genome sequencing and annotation.</title>
        <authorList>
            <consortium name="The Broad Institute Genomics Platform"/>
            <consortium name="The Broad Institute Genome Sequencing Center for Infectious Disease"/>
            <person name="Wu L."/>
            <person name="Ma J."/>
        </authorList>
    </citation>
    <scope>NUCLEOTIDE SEQUENCE [LARGE SCALE GENOMIC DNA]</scope>
    <source>
        <strain evidence="2">JCM 1407</strain>
    </source>
</reference>
<evidence type="ECO:0000313" key="1">
    <source>
        <dbReference type="EMBL" id="GAA0736174.1"/>
    </source>
</evidence>
<proteinExistence type="predicted"/>
<evidence type="ECO:0008006" key="3">
    <source>
        <dbReference type="Google" id="ProtNLM"/>
    </source>
</evidence>
<keyword evidence="2" id="KW-1185">Reference proteome</keyword>
<dbReference type="RefSeq" id="WP_343759616.1">
    <property type="nucleotide sequence ID" value="NZ_BAAACG010000006.1"/>
</dbReference>
<dbReference type="Pfam" id="PF01136">
    <property type="entry name" value="Peptidase_U32"/>
    <property type="match status" value="2"/>
</dbReference>
<dbReference type="PANTHER" id="PTHR30217">
    <property type="entry name" value="PEPTIDASE U32 FAMILY"/>
    <property type="match status" value="1"/>
</dbReference>
<accession>A0ABP3UML8</accession>
<name>A0ABP3UML8_9CLOT</name>
<organism evidence="1 2">
    <name type="scientific">Clostridium oceanicum</name>
    <dbReference type="NCBI Taxonomy" id="1543"/>
    <lineage>
        <taxon>Bacteria</taxon>
        <taxon>Bacillati</taxon>
        <taxon>Bacillota</taxon>
        <taxon>Clostridia</taxon>
        <taxon>Eubacteriales</taxon>
        <taxon>Clostridiaceae</taxon>
        <taxon>Clostridium</taxon>
    </lineage>
</organism>
<gene>
    <name evidence="1" type="ORF">GCM10008906_10860</name>
</gene>
<protein>
    <recommendedName>
        <fullName evidence="3">Peptidase U32</fullName>
    </recommendedName>
</protein>
<dbReference type="EMBL" id="BAAACG010000006">
    <property type="protein sequence ID" value="GAA0736174.1"/>
    <property type="molecule type" value="Genomic_DNA"/>
</dbReference>
<evidence type="ECO:0000313" key="2">
    <source>
        <dbReference type="Proteomes" id="UP001501510"/>
    </source>
</evidence>